<accession>A0ABW1KSK1</accession>
<protein>
    <submittedName>
        <fullName evidence="4">Alpha/beta hydrolase family protein</fullName>
        <ecNumber evidence="4">3.4.-.-</ecNumber>
    </submittedName>
</protein>
<dbReference type="GO" id="GO:0016787">
    <property type="term" value="F:hydrolase activity"/>
    <property type="evidence" value="ECO:0007669"/>
    <property type="project" value="UniProtKB-KW"/>
</dbReference>
<keyword evidence="5" id="KW-1185">Reference proteome</keyword>
<dbReference type="SUPFAM" id="SSF53474">
    <property type="entry name" value="alpha/beta-Hydrolases"/>
    <property type="match status" value="1"/>
</dbReference>
<feature type="signal peptide" evidence="2">
    <location>
        <begin position="1"/>
        <end position="25"/>
    </location>
</feature>
<evidence type="ECO:0000256" key="2">
    <source>
        <dbReference type="SAM" id="SignalP"/>
    </source>
</evidence>
<dbReference type="EC" id="3.4.-.-" evidence="4"/>
<keyword evidence="2" id="KW-0732">Signal</keyword>
<evidence type="ECO:0000313" key="5">
    <source>
        <dbReference type="Proteomes" id="UP001596116"/>
    </source>
</evidence>
<dbReference type="InterPro" id="IPR029058">
    <property type="entry name" value="AB_hydrolase_fold"/>
</dbReference>
<dbReference type="RefSeq" id="WP_379879838.1">
    <property type="nucleotide sequence ID" value="NZ_JBHPON010000001.1"/>
</dbReference>
<dbReference type="PANTHER" id="PTHR42776">
    <property type="entry name" value="SERINE PEPTIDASE S9 FAMILY MEMBER"/>
    <property type="match status" value="1"/>
</dbReference>
<feature type="chain" id="PRO_5047501104" evidence="2">
    <location>
        <begin position="26"/>
        <end position="664"/>
    </location>
</feature>
<dbReference type="Pfam" id="PF00326">
    <property type="entry name" value="Peptidase_S9"/>
    <property type="match status" value="1"/>
</dbReference>
<evidence type="ECO:0000256" key="1">
    <source>
        <dbReference type="ARBA" id="ARBA00022801"/>
    </source>
</evidence>
<name>A0ABW1KSK1_9PROT</name>
<dbReference type="EMBL" id="JBHPON010000001">
    <property type="protein sequence ID" value="MFC6034824.1"/>
    <property type="molecule type" value="Genomic_DNA"/>
</dbReference>
<sequence>MSYQPRHSRAVISFFLGLTVSMAGAAPSMAQKADPTVYGALPSVSEAAISPDGKTIAVLQNAGDATGLMFYDLDNPDAAPKGVGLGETDARDIVWANDDRVFLLASQSSQVSTLSGIDTIEFFRWLTVSKSKEKAKILLGNEPGFFVANAGDLLSVMPNDPKKAVFARHSSSGKRTTSGGPSRLKDNTVQPFVYSLFLVDAENGSQKRLETGDEYTIDWIVNADGEAVMRIDIDPATGGKKVYYRKDPKARFELMDQNIWNFDFYSQADKPDTFFAGAAANNKAAVFEVNLANGDRSIVYSNPTYDVADMIYDPRKAKVTGARYVGDLSRSYHFDETQRATQDSLRNAIPGSEPMIISKSADGTRMVVKVLYTDHPPQFYLYDKTAGTLNMIAASYPELDGKIVAKKEKYDYTSPDGLTIHGYLTVPAGGSKENAPLIVLPHGGPESRADQEFDYQSFFYAARGYTVYEPNFRGSEGYGVSFRTAGYGEWGRKMQDDISNGVKKLISDGIADSDRICIVGSSYGGYAALAGATLTPELYACAVSINGISNLPGMLGDVARDSSLGEQYWTTRIGSRYRDNDQLTAVSPASNAETAGAPILLIVSKDDVVVPQWQSTQMRDALKQNGKPYEIVELPGEDHWLSTSTARTEMLQRSIDFIDKHIGQ</sequence>
<evidence type="ECO:0000259" key="3">
    <source>
        <dbReference type="Pfam" id="PF00326"/>
    </source>
</evidence>
<organism evidence="4 5">
    <name type="scientific">Hyphococcus aureus</name>
    <dbReference type="NCBI Taxonomy" id="2666033"/>
    <lineage>
        <taxon>Bacteria</taxon>
        <taxon>Pseudomonadati</taxon>
        <taxon>Pseudomonadota</taxon>
        <taxon>Alphaproteobacteria</taxon>
        <taxon>Parvularculales</taxon>
        <taxon>Parvularculaceae</taxon>
        <taxon>Hyphococcus</taxon>
    </lineage>
</organism>
<reference evidence="4 5" key="1">
    <citation type="submission" date="2024-09" db="EMBL/GenBank/DDBJ databases">
        <authorList>
            <person name="Zhang Z.-H."/>
        </authorList>
    </citation>
    <scope>NUCLEOTIDE SEQUENCE [LARGE SCALE GENOMIC DNA]</scope>
    <source>
        <strain evidence="4 5">HHTR114</strain>
    </source>
</reference>
<proteinExistence type="predicted"/>
<evidence type="ECO:0000313" key="4">
    <source>
        <dbReference type="EMBL" id="MFC6034824.1"/>
    </source>
</evidence>
<comment type="caution">
    <text evidence="4">The sequence shown here is derived from an EMBL/GenBank/DDBJ whole genome shotgun (WGS) entry which is preliminary data.</text>
</comment>
<dbReference type="InterPro" id="IPR001375">
    <property type="entry name" value="Peptidase_S9_cat"/>
</dbReference>
<dbReference type="Proteomes" id="UP001596116">
    <property type="component" value="Unassembled WGS sequence"/>
</dbReference>
<dbReference type="Gene3D" id="3.40.50.1820">
    <property type="entry name" value="alpha/beta hydrolase"/>
    <property type="match status" value="1"/>
</dbReference>
<keyword evidence="1 4" id="KW-0378">Hydrolase</keyword>
<gene>
    <name evidence="4" type="ORF">ACFMB1_04665</name>
</gene>
<feature type="domain" description="Peptidase S9 prolyl oligopeptidase catalytic" evidence="3">
    <location>
        <begin position="452"/>
        <end position="663"/>
    </location>
</feature>
<dbReference type="PANTHER" id="PTHR42776:SF27">
    <property type="entry name" value="DIPEPTIDYL PEPTIDASE FAMILY MEMBER 6"/>
    <property type="match status" value="1"/>
</dbReference>
<dbReference type="SUPFAM" id="SSF82171">
    <property type="entry name" value="DPP6 N-terminal domain-like"/>
    <property type="match status" value="1"/>
</dbReference>